<dbReference type="GO" id="GO:0004867">
    <property type="term" value="F:serine-type endopeptidase inhibitor activity"/>
    <property type="evidence" value="ECO:0007669"/>
    <property type="project" value="InterPro"/>
</dbReference>
<accession>A0A368FUS6</accession>
<dbReference type="Pfam" id="PF00014">
    <property type="entry name" value="Kunitz_BPTI"/>
    <property type="match status" value="1"/>
</dbReference>
<dbReference type="EMBL" id="JOJR01000606">
    <property type="protein sequence ID" value="RCN35961.1"/>
    <property type="molecule type" value="Genomic_DNA"/>
</dbReference>
<evidence type="ECO:0000313" key="4">
    <source>
        <dbReference type="Proteomes" id="UP000252519"/>
    </source>
</evidence>
<feature type="signal peptide" evidence="1">
    <location>
        <begin position="1"/>
        <end position="18"/>
    </location>
</feature>
<reference evidence="3 4" key="1">
    <citation type="submission" date="2014-10" db="EMBL/GenBank/DDBJ databases">
        <title>Draft genome of the hookworm Ancylostoma caninum.</title>
        <authorList>
            <person name="Mitreva M."/>
        </authorList>
    </citation>
    <scope>NUCLEOTIDE SEQUENCE [LARGE SCALE GENOMIC DNA]</scope>
    <source>
        <strain evidence="3 4">Baltimore</strain>
    </source>
</reference>
<dbReference type="InterPro" id="IPR036880">
    <property type="entry name" value="Kunitz_BPTI_sf"/>
</dbReference>
<evidence type="ECO:0000313" key="3">
    <source>
        <dbReference type="EMBL" id="RCN35961.1"/>
    </source>
</evidence>
<proteinExistence type="predicted"/>
<dbReference type="PROSITE" id="PS50279">
    <property type="entry name" value="BPTI_KUNITZ_2"/>
    <property type="match status" value="1"/>
</dbReference>
<keyword evidence="4" id="KW-1185">Reference proteome</keyword>
<gene>
    <name evidence="3" type="ORF">ANCCAN_18169</name>
</gene>
<dbReference type="InterPro" id="IPR002223">
    <property type="entry name" value="Kunitz_BPTI"/>
</dbReference>
<protein>
    <submittedName>
        <fullName evidence="3">Kunitz/Bovine pancreatic trypsin inhibitor domain protein</fullName>
    </submittedName>
</protein>
<dbReference type="SUPFAM" id="SSF57362">
    <property type="entry name" value="BPTI-like"/>
    <property type="match status" value="1"/>
</dbReference>
<dbReference type="CDD" id="cd00109">
    <property type="entry name" value="Kunitz-type"/>
    <property type="match status" value="1"/>
</dbReference>
<dbReference type="Gene3D" id="4.10.410.10">
    <property type="entry name" value="Pancreatic trypsin inhibitor Kunitz domain"/>
    <property type="match status" value="1"/>
</dbReference>
<organism evidence="3 4">
    <name type="scientific">Ancylostoma caninum</name>
    <name type="common">Dog hookworm</name>
    <dbReference type="NCBI Taxonomy" id="29170"/>
    <lineage>
        <taxon>Eukaryota</taxon>
        <taxon>Metazoa</taxon>
        <taxon>Ecdysozoa</taxon>
        <taxon>Nematoda</taxon>
        <taxon>Chromadorea</taxon>
        <taxon>Rhabditida</taxon>
        <taxon>Rhabditina</taxon>
        <taxon>Rhabditomorpha</taxon>
        <taxon>Strongyloidea</taxon>
        <taxon>Ancylostomatidae</taxon>
        <taxon>Ancylostomatinae</taxon>
        <taxon>Ancylostoma</taxon>
    </lineage>
</organism>
<dbReference type="AlphaFoldDB" id="A0A368FUS6"/>
<sequence>MEMLPVVAALALASGVYSSSNPCTLQLASGPCRASIQRFYFDKKQKKCTHFQYRRKSKRHPYPLHTNNFEFISDCIRTCVEGKHREPDLKAILAANGIYYQ</sequence>
<dbReference type="SMART" id="SM00131">
    <property type="entry name" value="KU"/>
    <property type="match status" value="1"/>
</dbReference>
<dbReference type="Proteomes" id="UP000252519">
    <property type="component" value="Unassembled WGS sequence"/>
</dbReference>
<feature type="chain" id="PRO_5016653136" evidence="1">
    <location>
        <begin position="19"/>
        <end position="101"/>
    </location>
</feature>
<comment type="caution">
    <text evidence="3">The sequence shown here is derived from an EMBL/GenBank/DDBJ whole genome shotgun (WGS) entry which is preliminary data.</text>
</comment>
<keyword evidence="1" id="KW-0732">Signal</keyword>
<evidence type="ECO:0000256" key="1">
    <source>
        <dbReference type="SAM" id="SignalP"/>
    </source>
</evidence>
<feature type="domain" description="BPTI/Kunitz inhibitor" evidence="2">
    <location>
        <begin position="23"/>
        <end position="79"/>
    </location>
</feature>
<evidence type="ECO:0000259" key="2">
    <source>
        <dbReference type="PROSITE" id="PS50279"/>
    </source>
</evidence>
<name>A0A368FUS6_ANCCA</name>
<dbReference type="OrthoDB" id="4473401at2759"/>